<keyword evidence="1" id="KW-0812">Transmembrane</keyword>
<feature type="transmembrane region" description="Helical" evidence="1">
    <location>
        <begin position="43"/>
        <end position="63"/>
    </location>
</feature>
<evidence type="ECO:0000313" key="3">
    <source>
        <dbReference type="Proteomes" id="UP000699042"/>
    </source>
</evidence>
<evidence type="ECO:0008006" key="4">
    <source>
        <dbReference type="Google" id="ProtNLM"/>
    </source>
</evidence>
<evidence type="ECO:0000256" key="1">
    <source>
        <dbReference type="SAM" id="Phobius"/>
    </source>
</evidence>
<dbReference type="OrthoDB" id="3202396at2759"/>
<keyword evidence="1" id="KW-0472">Membrane</keyword>
<accession>A0A9P7QUT2</accession>
<reference evidence="2" key="1">
    <citation type="submission" date="2021-05" db="EMBL/GenBank/DDBJ databases">
        <title>Comparative genomics of three Colletotrichum scovillei strains and genetic complementation revealed genes involved fungal growth and virulence on chili pepper.</title>
        <authorList>
            <person name="Hsieh D.-K."/>
            <person name="Chuang S.-C."/>
            <person name="Chen C.-Y."/>
            <person name="Chao Y.-T."/>
            <person name="Lu M.-Y.J."/>
            <person name="Lee M.-H."/>
            <person name="Shih M.-C."/>
        </authorList>
    </citation>
    <scope>NUCLEOTIDE SEQUENCE</scope>
    <source>
        <strain evidence="2">Coll-153</strain>
    </source>
</reference>
<sequence length="296" mass="33266">MPTMDTATEYQTAERFHGIFKPTESPQWTKPYNHLPLLIKDGFNLQTLLSIGALMQCFLFFIIPAKYAVIPALAMSLSSIVSTILDTRSEKSNPFMKGVVRGRTSAQFPDPSTGAIPAVAASQSLVVFHLGVRFNHPMGLLCPGGREIGQYFREMNKDLAQRASEYGLYHVSNWLGADGPRNNSLLNIYYFRDVEGLNKFAHDPIHRKGWDWYNGIKQQYNHIGIYHESFVTNAGQYETIYGNMKPLLLGAASVECQSEETKDKVWVNTLVDANVGPLRGMMRRMGKRDAPLAHYA</sequence>
<gene>
    <name evidence="2" type="ORF">JMJ77_012358</name>
</gene>
<proteinExistence type="predicted"/>
<comment type="caution">
    <text evidence="2">The sequence shown here is derived from an EMBL/GenBank/DDBJ whole genome shotgun (WGS) entry which is preliminary data.</text>
</comment>
<dbReference type="Proteomes" id="UP000699042">
    <property type="component" value="Unassembled WGS sequence"/>
</dbReference>
<organism evidence="2 3">
    <name type="scientific">Colletotrichum scovillei</name>
    <dbReference type="NCBI Taxonomy" id="1209932"/>
    <lineage>
        <taxon>Eukaryota</taxon>
        <taxon>Fungi</taxon>
        <taxon>Dikarya</taxon>
        <taxon>Ascomycota</taxon>
        <taxon>Pezizomycotina</taxon>
        <taxon>Sordariomycetes</taxon>
        <taxon>Hypocreomycetidae</taxon>
        <taxon>Glomerellales</taxon>
        <taxon>Glomerellaceae</taxon>
        <taxon>Colletotrichum</taxon>
        <taxon>Colletotrichum acutatum species complex</taxon>
    </lineage>
</organism>
<dbReference type="EMBL" id="JAESDN010000014">
    <property type="protein sequence ID" value="KAG7041842.1"/>
    <property type="molecule type" value="Genomic_DNA"/>
</dbReference>
<dbReference type="InterPro" id="IPR025444">
    <property type="entry name" value="Monooxy_af470"/>
</dbReference>
<name>A0A9P7QUT2_9PEZI</name>
<dbReference type="AlphaFoldDB" id="A0A9P7QUT2"/>
<dbReference type="Pfam" id="PF13826">
    <property type="entry name" value="Monooxy_af470-like"/>
    <property type="match status" value="1"/>
</dbReference>
<evidence type="ECO:0000313" key="2">
    <source>
        <dbReference type="EMBL" id="KAG7041842.1"/>
    </source>
</evidence>
<protein>
    <recommendedName>
        <fullName evidence="4">Monooxygenase</fullName>
    </recommendedName>
</protein>
<keyword evidence="3" id="KW-1185">Reference proteome</keyword>
<keyword evidence="1" id="KW-1133">Transmembrane helix</keyword>